<dbReference type="AlphaFoldDB" id="A0A554J9H1"/>
<feature type="chain" id="PRO_5021847672" description="Photosynthesis system II assembly factor Ycf48/Hcf136-like domain-containing protein" evidence="1">
    <location>
        <begin position="23"/>
        <end position="246"/>
    </location>
</feature>
<dbReference type="PANTHER" id="PTHR43739:SF5">
    <property type="entry name" value="EXO-ALPHA-SIALIDASE"/>
    <property type="match status" value="1"/>
</dbReference>
<feature type="signal peptide" evidence="1">
    <location>
        <begin position="1"/>
        <end position="22"/>
    </location>
</feature>
<evidence type="ECO:0008006" key="4">
    <source>
        <dbReference type="Google" id="ProtNLM"/>
    </source>
</evidence>
<dbReference type="InterPro" id="IPR052025">
    <property type="entry name" value="Xyloglucanase_GH74"/>
</dbReference>
<accession>A0A554J9H1</accession>
<dbReference type="GO" id="GO:0010411">
    <property type="term" value="P:xyloglucan metabolic process"/>
    <property type="evidence" value="ECO:0007669"/>
    <property type="project" value="TreeGrafter"/>
</dbReference>
<dbReference type="PANTHER" id="PTHR43739">
    <property type="entry name" value="XYLOGLUCANASE (EUROFUNG)"/>
    <property type="match status" value="1"/>
</dbReference>
<proteinExistence type="predicted"/>
<evidence type="ECO:0000313" key="3">
    <source>
        <dbReference type="Proteomes" id="UP000319613"/>
    </source>
</evidence>
<sequence length="246" mass="26715">MKKNIILFSAIFFLSASCGIFGSSGLLGTMKTTDGGSSWQQSNATDKATVNIAGLLVAEMGFEPGNHEVIYLASVNSGLWKSSDSAGKWKQILSKITAYDYFVDPSNTQNIFVTGVYGNHGRIIRSRDSGVTWEEVYSEASVNNSVNTISANPTNAREIFSGLNSGVLIKSIDGGDSWLVVNDFNNQILKVRYVNKTIYVLTRAKGLYKSVDNGAKWTSTTDSLTGVSGISSYLSRTVEQFHKMSI</sequence>
<name>A0A554J9H1_9BACT</name>
<feature type="non-terminal residue" evidence="2">
    <location>
        <position position="246"/>
    </location>
</feature>
<evidence type="ECO:0000256" key="1">
    <source>
        <dbReference type="SAM" id="SignalP"/>
    </source>
</evidence>
<organism evidence="2 3">
    <name type="scientific">Candidatus Doudnabacteria bacterium Gr01-1014_77</name>
    <dbReference type="NCBI Taxonomy" id="2017133"/>
    <lineage>
        <taxon>Bacteria</taxon>
        <taxon>Candidatus Doudnaibacteriota</taxon>
    </lineage>
</organism>
<comment type="caution">
    <text evidence="2">The sequence shown here is derived from an EMBL/GenBank/DDBJ whole genome shotgun (WGS) entry which is preliminary data.</text>
</comment>
<dbReference type="Gene3D" id="2.130.10.10">
    <property type="entry name" value="YVTN repeat-like/Quinoprotein amine dehydrogenase"/>
    <property type="match status" value="2"/>
</dbReference>
<dbReference type="EMBL" id="VMFF01000075">
    <property type="protein sequence ID" value="TSC65001.1"/>
    <property type="molecule type" value="Genomic_DNA"/>
</dbReference>
<gene>
    <name evidence="2" type="ORF">G01um101477_651</name>
</gene>
<dbReference type="PROSITE" id="PS51257">
    <property type="entry name" value="PROKAR_LIPOPROTEIN"/>
    <property type="match status" value="1"/>
</dbReference>
<dbReference type="Proteomes" id="UP000319613">
    <property type="component" value="Unassembled WGS sequence"/>
</dbReference>
<reference evidence="2 3" key="1">
    <citation type="submission" date="2017-07" db="EMBL/GenBank/DDBJ databases">
        <title>Mechanisms for carbon and nitrogen cycling indicate functional differentiation within the Candidate Phyla Radiation.</title>
        <authorList>
            <person name="Danczak R.E."/>
            <person name="Johnston M.D."/>
            <person name="Kenah C."/>
            <person name="Slattery M."/>
            <person name="Wrighton K.C."/>
            <person name="Wilkins M.J."/>
        </authorList>
    </citation>
    <scope>NUCLEOTIDE SEQUENCE [LARGE SCALE GENOMIC DNA]</scope>
    <source>
        <strain evidence="2">Gr01-1014_77</strain>
    </source>
</reference>
<protein>
    <recommendedName>
        <fullName evidence="4">Photosynthesis system II assembly factor Ycf48/Hcf136-like domain-containing protein</fullName>
    </recommendedName>
</protein>
<evidence type="ECO:0000313" key="2">
    <source>
        <dbReference type="EMBL" id="TSC65001.1"/>
    </source>
</evidence>
<dbReference type="SUPFAM" id="SSF110296">
    <property type="entry name" value="Oligoxyloglucan reducing end-specific cellobiohydrolase"/>
    <property type="match status" value="1"/>
</dbReference>
<dbReference type="InterPro" id="IPR015943">
    <property type="entry name" value="WD40/YVTN_repeat-like_dom_sf"/>
</dbReference>
<keyword evidence="1" id="KW-0732">Signal</keyword>